<name>A0A7Y9NJ34_9BACT</name>
<comment type="caution">
    <text evidence="1">The sequence shown here is derived from an EMBL/GenBank/DDBJ whole genome shotgun (WGS) entry which is preliminary data.</text>
</comment>
<reference evidence="1 2" key="1">
    <citation type="submission" date="2020-07" db="EMBL/GenBank/DDBJ databases">
        <title>Genomic Encyclopedia of Type Strains, Phase IV (KMG-V): Genome sequencing to study the core and pangenomes of soil and plant-associated prokaryotes.</title>
        <authorList>
            <person name="Whitman W."/>
        </authorList>
    </citation>
    <scope>NUCLEOTIDE SEQUENCE [LARGE SCALE GENOMIC DNA]</scope>
    <source>
        <strain evidence="1 2">M8UP30</strain>
    </source>
</reference>
<organism evidence="1 2">
    <name type="scientific">Tunturiibacter lichenicola</name>
    <dbReference type="NCBI Taxonomy" id="2051959"/>
    <lineage>
        <taxon>Bacteria</taxon>
        <taxon>Pseudomonadati</taxon>
        <taxon>Acidobacteriota</taxon>
        <taxon>Terriglobia</taxon>
        <taxon>Terriglobales</taxon>
        <taxon>Acidobacteriaceae</taxon>
        <taxon>Tunturiibacter</taxon>
    </lineage>
</organism>
<evidence type="ECO:0000313" key="1">
    <source>
        <dbReference type="EMBL" id="NYF50320.1"/>
    </source>
</evidence>
<protein>
    <submittedName>
        <fullName evidence="1">Uncharacterized protein</fullName>
    </submittedName>
</protein>
<sequence length="59" mass="6650">MVTNPQARAMPTTTVTVTKYKAELPTKAPIVRPERLMVQVIFFARCHRIASSRACKVSF</sequence>
<dbReference type="EMBL" id="JACCCV010000001">
    <property type="protein sequence ID" value="NYF50320.1"/>
    <property type="molecule type" value="Genomic_DNA"/>
</dbReference>
<proteinExistence type="predicted"/>
<dbReference type="Proteomes" id="UP000534186">
    <property type="component" value="Unassembled WGS sequence"/>
</dbReference>
<gene>
    <name evidence="1" type="ORF">HDF12_000685</name>
</gene>
<accession>A0A7Y9NJ34</accession>
<evidence type="ECO:0000313" key="2">
    <source>
        <dbReference type="Proteomes" id="UP000534186"/>
    </source>
</evidence>
<dbReference type="AlphaFoldDB" id="A0A7Y9NJ34"/>